<dbReference type="GO" id="GO:0050660">
    <property type="term" value="F:flavin adenine dinucleotide binding"/>
    <property type="evidence" value="ECO:0007669"/>
    <property type="project" value="InterPro"/>
</dbReference>
<evidence type="ECO:0000256" key="6">
    <source>
        <dbReference type="SAM" id="MobiDB-lite"/>
    </source>
</evidence>
<dbReference type="Pfam" id="PF01012">
    <property type="entry name" value="ETF"/>
    <property type="match status" value="2"/>
</dbReference>
<keyword evidence="2" id="KW-0813">Transport</keyword>
<dbReference type="InterPro" id="IPR014730">
    <property type="entry name" value="ETF_a/b_N"/>
</dbReference>
<dbReference type="Gene3D" id="3.40.50.620">
    <property type="entry name" value="HUPs"/>
    <property type="match status" value="2"/>
</dbReference>
<feature type="compositionally biased region" description="Basic and acidic residues" evidence="6">
    <location>
        <begin position="288"/>
        <end position="302"/>
    </location>
</feature>
<gene>
    <name evidence="8" type="primary">etfA_1</name>
    <name evidence="8" type="ORF">STSP2_00591</name>
</gene>
<dbReference type="PANTHER" id="PTHR43153">
    <property type="entry name" value="ELECTRON TRANSFER FLAVOPROTEIN ALPHA"/>
    <property type="match status" value="1"/>
</dbReference>
<evidence type="ECO:0000256" key="5">
    <source>
        <dbReference type="ARBA" id="ARBA00022982"/>
    </source>
</evidence>
<dbReference type="CDD" id="cd01715">
    <property type="entry name" value="ETF_alpha"/>
    <property type="match status" value="1"/>
</dbReference>
<organism evidence="8 9">
    <name type="scientific">Anaerohalosphaera lusitana</name>
    <dbReference type="NCBI Taxonomy" id="1936003"/>
    <lineage>
        <taxon>Bacteria</taxon>
        <taxon>Pseudomonadati</taxon>
        <taxon>Planctomycetota</taxon>
        <taxon>Phycisphaerae</taxon>
        <taxon>Sedimentisphaerales</taxon>
        <taxon>Anaerohalosphaeraceae</taxon>
        <taxon>Anaerohalosphaera</taxon>
    </lineage>
</organism>
<name>A0A1U9NI92_9BACT</name>
<feature type="region of interest" description="Disordered" evidence="6">
    <location>
        <begin position="267"/>
        <end position="302"/>
    </location>
</feature>
<comment type="similarity">
    <text evidence="1">Belongs to the ETF alpha-subunit/FixB family.</text>
</comment>
<evidence type="ECO:0000313" key="9">
    <source>
        <dbReference type="Proteomes" id="UP000189674"/>
    </source>
</evidence>
<evidence type="ECO:0000256" key="3">
    <source>
        <dbReference type="ARBA" id="ARBA00022630"/>
    </source>
</evidence>
<keyword evidence="5" id="KW-0249">Electron transport</keyword>
<keyword evidence="4" id="KW-0274">FAD</keyword>
<evidence type="ECO:0000256" key="4">
    <source>
        <dbReference type="ARBA" id="ARBA00022827"/>
    </source>
</evidence>
<dbReference type="InterPro" id="IPR001308">
    <property type="entry name" value="ETF_a/FixB"/>
</dbReference>
<dbReference type="Pfam" id="PF00766">
    <property type="entry name" value="ETF_alpha"/>
    <property type="match status" value="1"/>
</dbReference>
<dbReference type="GO" id="GO:0009055">
    <property type="term" value="F:electron transfer activity"/>
    <property type="evidence" value="ECO:0007669"/>
    <property type="project" value="InterPro"/>
</dbReference>
<proteinExistence type="inferred from homology"/>
<dbReference type="OrthoDB" id="9770286at2"/>
<dbReference type="PROSITE" id="PS00696">
    <property type="entry name" value="ETF_ALPHA"/>
    <property type="match status" value="1"/>
</dbReference>
<dbReference type="KEGG" id="alus:STSP2_00591"/>
<dbReference type="CDD" id="cd01714">
    <property type="entry name" value="ETF_beta"/>
    <property type="match status" value="1"/>
</dbReference>
<dbReference type="Gene3D" id="3.40.50.1220">
    <property type="entry name" value="TPP-binding domain"/>
    <property type="match status" value="1"/>
</dbReference>
<dbReference type="GO" id="GO:0033539">
    <property type="term" value="P:fatty acid beta-oxidation using acyl-CoA dehydrogenase"/>
    <property type="evidence" value="ECO:0007669"/>
    <property type="project" value="TreeGrafter"/>
</dbReference>
<dbReference type="SMART" id="SM00893">
    <property type="entry name" value="ETF"/>
    <property type="match status" value="2"/>
</dbReference>
<evidence type="ECO:0000256" key="1">
    <source>
        <dbReference type="ARBA" id="ARBA00005817"/>
    </source>
</evidence>
<sequence>MSHYIVLVKQVPDVSQITDNAFDPKTGNLIRTRLPSVINELDAQGLAFAWKMRNLQNDPESKVICLTMGPPMAAEVLKYGLSRCADDVVLLTDRALGGADTFATANPLAYGIRKIVKDKLGGTDDYFVVSGMQSVDGDTAQVPAQIAEEMKVPCIPYATDAEYINGKFRFTRIIAGGSQVVEAHQMPAVVTVAKYEYPLFATFAASRKAERAEMTQWTAKDIGADNVGVKGSKTRVIRVFPPGKTTRKCQEVTEVKELAKLIAGAAGKGGAGEKEDKTEAGPSYVPPARRESKFDRSYEGTDKENDDFKELNRLLSEMKIEDVNKIDGKQFDEILEKSDGGFHKKALEDMLNALKSTETSYSGEVWVMAEHGEDKINSATFELTGKARELADSLGTKVGVCIAGDAVKKFTDELIHAGADKVYVIEDPLLKEFDPTVYRKAVADCVAKYDPQIVLYGATPQGRVLAPMVSYRLKCGLTADCTGLEIRDSSRKGQVAILFQTRPALGGNIMATIVTKDSECQMATAREGVMTRLEPDTSRTGEVIEHKVELKPEDQSLDIIKTEMATGQVNFEADVITAGGKGMQDRDEFDSMIDMLNGVIGDKFGVSTEKGASRAAVEQGFIDRVHQVGQTGTAVGPELYIAIGISGAIQHMIGVSNSETIVAINSDPNAPILKQCDYYMIGTADDIVPKLVEELKEA</sequence>
<accession>A0A1U9NI92</accession>
<dbReference type="InterPro" id="IPR014729">
    <property type="entry name" value="Rossmann-like_a/b/a_fold"/>
</dbReference>
<dbReference type="SUPFAM" id="SSF52467">
    <property type="entry name" value="DHS-like NAD/FAD-binding domain"/>
    <property type="match status" value="1"/>
</dbReference>
<keyword evidence="3" id="KW-0285">Flavoprotein</keyword>
<evidence type="ECO:0000256" key="2">
    <source>
        <dbReference type="ARBA" id="ARBA00022448"/>
    </source>
</evidence>
<dbReference type="InterPro" id="IPR033948">
    <property type="entry name" value="ETF_beta_N"/>
</dbReference>
<dbReference type="InterPro" id="IPR014731">
    <property type="entry name" value="ETF_asu_C"/>
</dbReference>
<evidence type="ECO:0000313" key="8">
    <source>
        <dbReference type="EMBL" id="AQT67444.1"/>
    </source>
</evidence>
<dbReference type="InterPro" id="IPR029035">
    <property type="entry name" value="DHS-like_NAD/FAD-binding_dom"/>
</dbReference>
<keyword evidence="9" id="KW-1185">Reference proteome</keyword>
<dbReference type="InterPro" id="IPR018206">
    <property type="entry name" value="ETF_asu_C_CS"/>
</dbReference>
<dbReference type="PANTHER" id="PTHR43153:SF1">
    <property type="entry name" value="ELECTRON TRANSFER FLAVOPROTEIN SUBUNIT ALPHA, MITOCHONDRIAL"/>
    <property type="match status" value="1"/>
</dbReference>
<feature type="domain" description="Electron transfer flavoprotein alpha/beta-subunit N-terminal" evidence="7">
    <location>
        <begin position="26"/>
        <end position="226"/>
    </location>
</feature>
<dbReference type="Proteomes" id="UP000189674">
    <property type="component" value="Chromosome"/>
</dbReference>
<reference evidence="9" key="1">
    <citation type="submission" date="2017-02" db="EMBL/GenBank/DDBJ databases">
        <title>Comparative genomics and description of representatives of a novel lineage of planctomycetes thriving in anoxic sediments.</title>
        <authorList>
            <person name="Spring S."/>
            <person name="Bunk B."/>
            <person name="Sproer C."/>
        </authorList>
    </citation>
    <scope>NUCLEOTIDE SEQUENCE [LARGE SCALE GENOMIC DNA]</scope>
    <source>
        <strain evidence="9">ST-NAGAB-D1</strain>
    </source>
</reference>
<protein>
    <submittedName>
        <fullName evidence="8">Electron transfer flavoprotein large subunit</fullName>
    </submittedName>
</protein>
<dbReference type="SUPFAM" id="SSF52402">
    <property type="entry name" value="Adenine nucleotide alpha hydrolases-like"/>
    <property type="match status" value="2"/>
</dbReference>
<evidence type="ECO:0000259" key="7">
    <source>
        <dbReference type="SMART" id="SM00893"/>
    </source>
</evidence>
<dbReference type="STRING" id="1936003.STSP2_00591"/>
<dbReference type="RefSeq" id="WP_146659692.1">
    <property type="nucleotide sequence ID" value="NZ_CP019791.1"/>
</dbReference>
<dbReference type="EMBL" id="CP019791">
    <property type="protein sequence ID" value="AQT67444.1"/>
    <property type="molecule type" value="Genomic_DNA"/>
</dbReference>
<dbReference type="InterPro" id="IPR033947">
    <property type="entry name" value="ETF_alpha_N"/>
</dbReference>
<feature type="domain" description="Electron transfer flavoprotein alpha/beta-subunit N-terminal" evidence="7">
    <location>
        <begin position="365"/>
        <end position="559"/>
    </location>
</feature>
<dbReference type="AlphaFoldDB" id="A0A1U9NI92"/>